<dbReference type="PANTHER" id="PTHR43884:SF20">
    <property type="entry name" value="ACYL-COA DEHYDROGENASE FADE28"/>
    <property type="match status" value="1"/>
</dbReference>
<dbReference type="GeneID" id="110428909"/>
<dbReference type="InterPro" id="IPR009075">
    <property type="entry name" value="AcylCo_DH/oxidase_C"/>
</dbReference>
<dbReference type="Gene3D" id="1.20.140.10">
    <property type="entry name" value="Butyryl-CoA Dehydrogenase, subunit A, domain 3"/>
    <property type="match status" value="1"/>
</dbReference>
<feature type="non-terminal residue" evidence="7">
    <location>
        <position position="1"/>
    </location>
</feature>
<evidence type="ECO:0000313" key="6">
    <source>
        <dbReference type="Proteomes" id="UP000504621"/>
    </source>
</evidence>
<evidence type="ECO:0000256" key="3">
    <source>
        <dbReference type="ARBA" id="ARBA00023002"/>
    </source>
</evidence>
<keyword evidence="6" id="KW-1185">Reference proteome</keyword>
<dbReference type="SUPFAM" id="SSF47203">
    <property type="entry name" value="Acyl-CoA dehydrogenase C-terminal domain-like"/>
    <property type="match status" value="1"/>
</dbReference>
<keyword evidence="1" id="KW-0285">Flavoprotein</keyword>
<dbReference type="Pfam" id="PF00441">
    <property type="entry name" value="Acyl-CoA_dh_1"/>
    <property type="match status" value="1"/>
</dbReference>
<evidence type="ECO:0000256" key="2">
    <source>
        <dbReference type="ARBA" id="ARBA00022827"/>
    </source>
</evidence>
<protein>
    <submittedName>
        <fullName evidence="7">Uncharacterized protein LOC110428909</fullName>
    </submittedName>
</protein>
<evidence type="ECO:0000256" key="4">
    <source>
        <dbReference type="SAM" id="MobiDB-lite"/>
    </source>
</evidence>
<dbReference type="PANTHER" id="PTHR43884">
    <property type="entry name" value="ACYL-COA DEHYDROGENASE"/>
    <property type="match status" value="1"/>
</dbReference>
<sequence>GEPALALVALDRAGVTVGPPSGADLRAPVADVTVDGLALDPQAVRTGADVLDHENRAAVAHSLFLDADAVGGASEVIARTVRYCRERSQFGRPIGSFQAIRHRIADASAKVEGARSLLHRSAWGLAAGTAGAEADVVAGRLWSAAAYVSAVQAAVQCHGGMGFTWEQGVHVFYRAALAGRARSAEARSRAALAAHLRSLSADAASPDPTPDGSSSADPELTLVQGGVR</sequence>
<gene>
    <name evidence="7" type="primary">LOC110428909</name>
</gene>
<keyword evidence="2" id="KW-0274">FAD</keyword>
<evidence type="ECO:0000256" key="1">
    <source>
        <dbReference type="ARBA" id="ARBA00022630"/>
    </source>
</evidence>
<dbReference type="RefSeq" id="XP_021300507.1">
    <property type="nucleotide sequence ID" value="XM_021444832.1"/>
</dbReference>
<dbReference type="GO" id="GO:0003995">
    <property type="term" value="F:acyl-CoA dehydrogenase activity"/>
    <property type="evidence" value="ECO:0007669"/>
    <property type="project" value="TreeGrafter"/>
</dbReference>
<dbReference type="OrthoDB" id="10262177at2759"/>
<dbReference type="Proteomes" id="UP000504621">
    <property type="component" value="Unplaced"/>
</dbReference>
<accession>A0A6J1BLS9</accession>
<name>A0A6J1BLS9_9ROSI</name>
<feature type="region of interest" description="Disordered" evidence="4">
    <location>
        <begin position="201"/>
        <end position="228"/>
    </location>
</feature>
<proteinExistence type="predicted"/>
<evidence type="ECO:0000313" key="7">
    <source>
        <dbReference type="RefSeq" id="XP_021300507.1"/>
    </source>
</evidence>
<feature type="domain" description="Acyl-CoA dehydrogenase/oxidase C-terminal" evidence="5">
    <location>
        <begin position="68"/>
        <end position="180"/>
    </location>
</feature>
<dbReference type="InterPro" id="IPR036250">
    <property type="entry name" value="AcylCo_DH-like_C"/>
</dbReference>
<dbReference type="AlphaFoldDB" id="A0A6J1BLS9"/>
<evidence type="ECO:0000259" key="5">
    <source>
        <dbReference type="Pfam" id="PF00441"/>
    </source>
</evidence>
<keyword evidence="3" id="KW-0560">Oxidoreductase</keyword>
<organism evidence="6 7">
    <name type="scientific">Herrania umbratica</name>
    <dbReference type="NCBI Taxonomy" id="108875"/>
    <lineage>
        <taxon>Eukaryota</taxon>
        <taxon>Viridiplantae</taxon>
        <taxon>Streptophyta</taxon>
        <taxon>Embryophyta</taxon>
        <taxon>Tracheophyta</taxon>
        <taxon>Spermatophyta</taxon>
        <taxon>Magnoliopsida</taxon>
        <taxon>eudicotyledons</taxon>
        <taxon>Gunneridae</taxon>
        <taxon>Pentapetalae</taxon>
        <taxon>rosids</taxon>
        <taxon>malvids</taxon>
        <taxon>Malvales</taxon>
        <taxon>Malvaceae</taxon>
        <taxon>Byttnerioideae</taxon>
        <taxon>Herrania</taxon>
    </lineage>
</organism>
<reference evidence="7" key="1">
    <citation type="submission" date="2025-08" db="UniProtKB">
        <authorList>
            <consortium name="RefSeq"/>
        </authorList>
    </citation>
    <scope>IDENTIFICATION</scope>
    <source>
        <tissue evidence="7">Leaf</tissue>
    </source>
</reference>